<accession>A0A3Q0E780</accession>
<evidence type="ECO:0000313" key="2">
    <source>
        <dbReference type="RefSeq" id="XP_021570802.1"/>
    </source>
</evidence>
<gene>
    <name evidence="2" type="primary">LOC103265606</name>
</gene>
<sequence length="226" mass="25359">MDKLPSQSEDVQSLWCTEIQISEATARISLLKAIFYSFEQCSGELSLPVHVPGVKSKGQAEEPVTLYHHICIHLCTFIASFQPSLFAELDAALLDAVLSASMITSLLAMDAWCFLARFGTAELCAHHVTIVAHLIKSCPGTCYQLNNLSILLKRLFFFMAPSHQVEFIQRFSPKETENLSLWQHISFQSLSTELRKQTAYEVTRVATAECRKWLSSSRTLGELESL</sequence>
<evidence type="ECO:0000313" key="1">
    <source>
        <dbReference type="Proteomes" id="UP000189704"/>
    </source>
</evidence>
<dbReference type="KEGG" id="csyr:103265606"/>
<feature type="non-terminal residue" evidence="2">
    <location>
        <position position="226"/>
    </location>
</feature>
<dbReference type="OrthoDB" id="6088000at2759"/>
<dbReference type="GeneID" id="103265606"/>
<dbReference type="RefSeq" id="XP_021570802.1">
    <property type="nucleotide sequence ID" value="XM_021715127.1"/>
</dbReference>
<reference evidence="2" key="1">
    <citation type="submission" date="2025-08" db="UniProtKB">
        <authorList>
            <consortium name="RefSeq"/>
        </authorList>
    </citation>
    <scope>IDENTIFICATION</scope>
</reference>
<dbReference type="Pfam" id="PF14868">
    <property type="entry name" value="DUF4487"/>
    <property type="match status" value="1"/>
</dbReference>
<name>A0A3Q0E780_CARSF</name>
<dbReference type="Proteomes" id="UP000189704">
    <property type="component" value="Unplaced"/>
</dbReference>
<dbReference type="PANTHER" id="PTHR16071:SF2">
    <property type="entry name" value="FIGNL1-INTERACTING REGULATOR OF RECOMBINATION AND MITOSIS"/>
    <property type="match status" value="1"/>
</dbReference>
<proteinExistence type="predicted"/>
<protein>
    <submittedName>
        <fullName evidence="2">Uncharacterized protein C1orf112-like</fullName>
    </submittedName>
</protein>
<organism evidence="1 2">
    <name type="scientific">Carlito syrichta</name>
    <name type="common">Philippine tarsier</name>
    <name type="synonym">Tarsius syrichta</name>
    <dbReference type="NCBI Taxonomy" id="1868482"/>
    <lineage>
        <taxon>Eukaryota</taxon>
        <taxon>Metazoa</taxon>
        <taxon>Chordata</taxon>
        <taxon>Craniata</taxon>
        <taxon>Vertebrata</taxon>
        <taxon>Euteleostomi</taxon>
        <taxon>Mammalia</taxon>
        <taxon>Eutheria</taxon>
        <taxon>Euarchontoglires</taxon>
        <taxon>Primates</taxon>
        <taxon>Haplorrhini</taxon>
        <taxon>Tarsiiformes</taxon>
        <taxon>Tarsiidae</taxon>
        <taxon>Carlito</taxon>
    </lineage>
</organism>
<dbReference type="InterPro" id="IPR027902">
    <property type="entry name" value="DUF4487"/>
</dbReference>
<keyword evidence="1" id="KW-1185">Reference proteome</keyword>
<dbReference type="AlphaFoldDB" id="A0A3Q0E780"/>
<dbReference type="PANTHER" id="PTHR16071">
    <property type="entry name" value="CHROMOSOME 1 OPEN READING FRAME 112"/>
    <property type="match status" value="1"/>
</dbReference>